<protein>
    <recommendedName>
        <fullName evidence="3">RAB6A-GEF complex partner protein 2</fullName>
    </recommendedName>
</protein>
<evidence type="ECO:0000313" key="1">
    <source>
        <dbReference type="EMBL" id="JAT23226.1"/>
    </source>
</evidence>
<dbReference type="EMBL" id="GEBQ01016751">
    <property type="protein sequence ID" value="JAT23226.1"/>
    <property type="molecule type" value="Transcribed_RNA"/>
</dbReference>
<dbReference type="PANTHER" id="PTHR12507">
    <property type="entry name" value="REDUCED GROWTH PHENOTYPE 1 RGP1, YEAST -RELATED"/>
    <property type="match status" value="1"/>
</dbReference>
<evidence type="ECO:0008006" key="3">
    <source>
        <dbReference type="Google" id="ProtNLM"/>
    </source>
</evidence>
<evidence type="ECO:0000313" key="2">
    <source>
        <dbReference type="EMBL" id="JAT31979.1"/>
    </source>
</evidence>
<dbReference type="Pfam" id="PF08737">
    <property type="entry name" value="Rgp1"/>
    <property type="match status" value="2"/>
</dbReference>
<dbReference type="EMBL" id="GEBQ01007998">
    <property type="protein sequence ID" value="JAT31979.1"/>
    <property type="molecule type" value="Transcribed_RNA"/>
</dbReference>
<accession>A0A1B6M7T0</accession>
<gene>
    <name evidence="1" type="ORF">g.15839</name>
    <name evidence="2" type="ORF">g.15842</name>
</gene>
<dbReference type="AlphaFoldDB" id="A0A1B6M7T0"/>
<dbReference type="InterPro" id="IPR014848">
    <property type="entry name" value="Rgp1"/>
</dbReference>
<sequence>MIEISAKLIGGPVYLPGENVGCYITFTNPPLPTDIRSRSNRDDLEVLAWATAQIHCQCSTNGKVPLPSKTPYLPEEKVVSNSETSFAPCQGDKGRIVLSTTPKILFCDLRLSPGESKSFFYSQSLPLEALPSYRGELVKYSYKITIGSQRVNGIKINGVKLLRVPLRVLDVSGVPEINLCEDSEDLSPSNPFLESTTKDQEQDPTIQLLQNITARRNPNFYNITNSKGKVARFCLFKQAYKLGEDIIGTFDFSDATVPCVQFTVTLQSEETIGEEYKSEARQQRAIASFSNCHEVCLSMKQCLLNLPIPLHATPTFSTRLVSLRWRLHFEFVTTQPDSVFQLPTDSSTWQGPGFLTIETMIWDLPIQIYPSLPTPEPQTNTKYSIVL</sequence>
<reference evidence="2" key="1">
    <citation type="submission" date="2015-11" db="EMBL/GenBank/DDBJ databases">
        <title>De novo transcriptome assembly of four potential Pierce s Disease insect vectors from Arizona vineyards.</title>
        <authorList>
            <person name="Tassone E.E."/>
        </authorList>
    </citation>
    <scope>NUCLEOTIDE SEQUENCE</scope>
</reference>
<organism evidence="2">
    <name type="scientific">Graphocephala atropunctata</name>
    <dbReference type="NCBI Taxonomy" id="36148"/>
    <lineage>
        <taxon>Eukaryota</taxon>
        <taxon>Metazoa</taxon>
        <taxon>Ecdysozoa</taxon>
        <taxon>Arthropoda</taxon>
        <taxon>Hexapoda</taxon>
        <taxon>Insecta</taxon>
        <taxon>Pterygota</taxon>
        <taxon>Neoptera</taxon>
        <taxon>Paraneoptera</taxon>
        <taxon>Hemiptera</taxon>
        <taxon>Auchenorrhyncha</taxon>
        <taxon>Membracoidea</taxon>
        <taxon>Cicadellidae</taxon>
        <taxon>Cicadellinae</taxon>
        <taxon>Cicadellini</taxon>
        <taxon>Graphocephala</taxon>
    </lineage>
</organism>
<proteinExistence type="predicted"/>
<name>A0A1B6M7T0_9HEMI</name>